<feature type="region of interest" description="Disordered" evidence="1">
    <location>
        <begin position="330"/>
        <end position="352"/>
    </location>
</feature>
<evidence type="ECO:0000313" key="3">
    <source>
        <dbReference type="EMBL" id="ATB34159.1"/>
    </source>
</evidence>
<dbReference type="RefSeq" id="WP_095982095.1">
    <property type="nucleotide sequence ID" value="NZ_CP022163.1"/>
</dbReference>
<feature type="domain" description="PKD" evidence="2">
    <location>
        <begin position="222"/>
        <end position="246"/>
    </location>
</feature>
<dbReference type="OrthoDB" id="5379275at2"/>
<accession>A0A250IQZ5</accession>
<proteinExistence type="predicted"/>
<dbReference type="InterPro" id="IPR000601">
    <property type="entry name" value="PKD_dom"/>
</dbReference>
<organism evidence="3 4">
    <name type="scientific">Melittangium boletus DSM 14713</name>
    <dbReference type="NCBI Taxonomy" id="1294270"/>
    <lineage>
        <taxon>Bacteria</taxon>
        <taxon>Pseudomonadati</taxon>
        <taxon>Myxococcota</taxon>
        <taxon>Myxococcia</taxon>
        <taxon>Myxococcales</taxon>
        <taxon>Cystobacterineae</taxon>
        <taxon>Archangiaceae</taxon>
        <taxon>Melittangium</taxon>
    </lineage>
</organism>
<feature type="compositionally biased region" description="Pro residues" evidence="1">
    <location>
        <begin position="52"/>
        <end position="80"/>
    </location>
</feature>
<evidence type="ECO:0000259" key="2">
    <source>
        <dbReference type="PROSITE" id="PS50093"/>
    </source>
</evidence>
<dbReference type="CDD" id="cd00146">
    <property type="entry name" value="PKD"/>
    <property type="match status" value="1"/>
</dbReference>
<reference evidence="3 4" key="1">
    <citation type="submission" date="2017-06" db="EMBL/GenBank/DDBJ databases">
        <authorList>
            <person name="Kim H.J."/>
            <person name="Triplett B.A."/>
        </authorList>
    </citation>
    <scope>NUCLEOTIDE SEQUENCE [LARGE SCALE GENOMIC DNA]</scope>
    <source>
        <strain evidence="3 4">DSM 14713</strain>
    </source>
</reference>
<sequence length="485" mass="53134">MRPQRKAVFVLAGLVLLALLMGLLSRRAPRSPVSSSQERSDSTPRSGTTRTSPPPPSRLAPETAPTPPRTPPITSLPPPRAPVIETISFDKPSVCFNEDVLVTVQARASDEREAPFLRYRVAGEEGPVVSLRRLTVPSPQGGPPERGGYTVTVSGREGTHVTVPLPPLEVKDCRVPDEFELVHALEPGTEGVVRLIASPIGHNPDLDAVLEHGVDDAPPFVPVRYVWSFGDGTTAETHEDTVVHDFGSRPQTTLYSYFLVTCEAFDARGRALTARKSLELKNPAFEAFATRGTVLLLAQPMPAEEEAPGRFVVPVRLWHPWRTPITVTSVRTRRHHGPELHHADERAPSSTPPTEEVLAKAALGTAQIPPGGVLVPVRFDSELDRDIAAKEFRLDGETSEGWPVKGRFIALRPGLEPVDRRMLVDGEWRLKVLRARAHLRKADVSVQEVMDLEGQGLYVELPRAFQGTPPPGFAPPESTVPDEEW</sequence>
<evidence type="ECO:0000313" key="4">
    <source>
        <dbReference type="Proteomes" id="UP000217289"/>
    </source>
</evidence>
<feature type="region of interest" description="Disordered" evidence="1">
    <location>
        <begin position="27"/>
        <end position="80"/>
    </location>
</feature>
<gene>
    <name evidence="3" type="ORF">MEBOL_007660</name>
</gene>
<protein>
    <recommendedName>
        <fullName evidence="2">PKD domain-containing protein</fullName>
    </recommendedName>
</protein>
<keyword evidence="4" id="KW-1185">Reference proteome</keyword>
<feature type="compositionally biased region" description="Basic and acidic residues" evidence="1">
    <location>
        <begin position="337"/>
        <end position="347"/>
    </location>
</feature>
<dbReference type="KEGG" id="mbd:MEBOL_007660"/>
<dbReference type="Proteomes" id="UP000217289">
    <property type="component" value="Chromosome"/>
</dbReference>
<dbReference type="AlphaFoldDB" id="A0A250IQZ5"/>
<dbReference type="EMBL" id="CP022163">
    <property type="protein sequence ID" value="ATB34159.1"/>
    <property type="molecule type" value="Genomic_DNA"/>
</dbReference>
<dbReference type="PROSITE" id="PS50093">
    <property type="entry name" value="PKD"/>
    <property type="match status" value="1"/>
</dbReference>
<feature type="region of interest" description="Disordered" evidence="1">
    <location>
        <begin position="465"/>
        <end position="485"/>
    </location>
</feature>
<evidence type="ECO:0000256" key="1">
    <source>
        <dbReference type="SAM" id="MobiDB-lite"/>
    </source>
</evidence>
<name>A0A250IQZ5_9BACT</name>
<feature type="compositionally biased region" description="Low complexity" evidence="1">
    <location>
        <begin position="27"/>
        <end position="36"/>
    </location>
</feature>